<keyword evidence="1" id="KW-0472">Membrane</keyword>
<keyword evidence="1" id="KW-0812">Transmembrane</keyword>
<keyword evidence="1" id="KW-1133">Transmembrane helix</keyword>
<dbReference type="InterPro" id="IPR007395">
    <property type="entry name" value="Zn_peptidase_2"/>
</dbReference>
<dbReference type="PANTHER" id="PTHR36434">
    <property type="entry name" value="MEMBRANE PROTEASE YUGP-RELATED"/>
    <property type="match status" value="1"/>
</dbReference>
<evidence type="ECO:0008006" key="4">
    <source>
        <dbReference type="Google" id="ProtNLM"/>
    </source>
</evidence>
<gene>
    <name evidence="2" type="ORF">SAMN04487752_2137</name>
</gene>
<name>A0A1H1AKB7_9LACT</name>
<feature type="transmembrane region" description="Helical" evidence="1">
    <location>
        <begin position="6"/>
        <end position="25"/>
    </location>
</feature>
<accession>A0A1H1AKB7</accession>
<protein>
    <recommendedName>
        <fullName evidence="4">Peptidase</fullName>
    </recommendedName>
</protein>
<evidence type="ECO:0000313" key="3">
    <source>
        <dbReference type="Proteomes" id="UP000199481"/>
    </source>
</evidence>
<dbReference type="Proteomes" id="UP000199481">
    <property type="component" value="Unassembled WGS sequence"/>
</dbReference>
<reference evidence="3" key="1">
    <citation type="submission" date="2016-10" db="EMBL/GenBank/DDBJ databases">
        <authorList>
            <person name="Varghese N."/>
            <person name="Submissions S."/>
        </authorList>
    </citation>
    <scope>NUCLEOTIDE SEQUENCE [LARGE SCALE GENOMIC DNA]</scope>
    <source>
        <strain evidence="3">MPL-11</strain>
    </source>
</reference>
<feature type="transmembrane region" description="Helical" evidence="1">
    <location>
        <begin position="202"/>
        <end position="223"/>
    </location>
</feature>
<dbReference type="RefSeq" id="WP_035024051.1">
    <property type="nucleotide sequence ID" value="NZ_CP084916.1"/>
</dbReference>
<proteinExistence type="predicted"/>
<dbReference type="EMBL" id="FNJW01000008">
    <property type="protein sequence ID" value="SDQ40102.1"/>
    <property type="molecule type" value="Genomic_DNA"/>
</dbReference>
<keyword evidence="3" id="KW-1185">Reference proteome</keyword>
<feature type="transmembrane region" description="Helical" evidence="1">
    <location>
        <begin position="135"/>
        <end position="161"/>
    </location>
</feature>
<sequence length="229" mass="25163">MFFFDQTYILIIIGVILSGIASSFVKSTYEKYSHVNNSKGYTATEVSRLILDNAGLQHVKIEAVRGDLTDHYDSSTDILRLSDATRNSQSVAAIGVAAHEVGHAIQDQKNYLPLKLRSALVPATNFGQKISFPMILLGVIFGYNQTLINLGIIFFSVTLIFQLVTLPVEFNASNRAISILRDQQILNVTEVPQAKKVLSAAALTYVAAAIASFLQVLRLVLLFSGRRND</sequence>
<dbReference type="OrthoDB" id="9784298at2"/>
<dbReference type="AlphaFoldDB" id="A0A1H1AKB7"/>
<dbReference type="PANTHER" id="PTHR36434:SF1">
    <property type="entry name" value="MEMBRANE PROTEASE YUGP-RELATED"/>
    <property type="match status" value="1"/>
</dbReference>
<organism evidence="2 3">
    <name type="scientific">Carnobacterium viridans</name>
    <dbReference type="NCBI Taxonomy" id="174587"/>
    <lineage>
        <taxon>Bacteria</taxon>
        <taxon>Bacillati</taxon>
        <taxon>Bacillota</taxon>
        <taxon>Bacilli</taxon>
        <taxon>Lactobacillales</taxon>
        <taxon>Carnobacteriaceae</taxon>
        <taxon>Carnobacterium</taxon>
    </lineage>
</organism>
<dbReference type="Pfam" id="PF04298">
    <property type="entry name" value="Zn_peptidase_2"/>
    <property type="match status" value="1"/>
</dbReference>
<evidence type="ECO:0000313" key="2">
    <source>
        <dbReference type="EMBL" id="SDQ40102.1"/>
    </source>
</evidence>
<evidence type="ECO:0000256" key="1">
    <source>
        <dbReference type="SAM" id="Phobius"/>
    </source>
</evidence>